<keyword evidence="3" id="KW-1185">Reference proteome</keyword>
<keyword evidence="2" id="KW-0240">DNA-directed RNA polymerase</keyword>
<accession>A0A8T1ZL64</accession>
<feature type="region of interest" description="Disordered" evidence="1">
    <location>
        <begin position="190"/>
        <end position="227"/>
    </location>
</feature>
<reference evidence="2 3" key="1">
    <citation type="submission" date="2020-12" db="EMBL/GenBank/DDBJ databases">
        <title>Concerted genomic and epigenomic changes stabilize Arabidopsis allopolyploids.</title>
        <authorList>
            <person name="Chen Z."/>
        </authorList>
    </citation>
    <scope>NUCLEOTIDE SEQUENCE [LARGE SCALE GENOMIC DNA]</scope>
    <source>
        <strain evidence="2">Allo738</strain>
        <tissue evidence="2">Leaf</tissue>
    </source>
</reference>
<dbReference type="Pfam" id="PF04801">
    <property type="entry name" value="RPC5"/>
    <property type="match status" value="1"/>
</dbReference>
<gene>
    <name evidence="2" type="ORF">ISN45_Aa05g016420</name>
</gene>
<keyword evidence="2" id="KW-0804">Transcription</keyword>
<dbReference type="InterPro" id="IPR006886">
    <property type="entry name" value="RNA_pol_III_Rpc5"/>
</dbReference>
<dbReference type="AlphaFoldDB" id="A0A8T1ZL64"/>
<feature type="compositionally biased region" description="Basic residues" evidence="1">
    <location>
        <begin position="16"/>
        <end position="26"/>
    </location>
</feature>
<evidence type="ECO:0000313" key="3">
    <source>
        <dbReference type="Proteomes" id="UP000694240"/>
    </source>
</evidence>
<comment type="caution">
    <text evidence="2">The sequence shown here is derived from an EMBL/GenBank/DDBJ whole genome shotgun (WGS) entry which is preliminary data.</text>
</comment>
<dbReference type="PANTHER" id="PTHR12069">
    <property type="entry name" value="DNA-DIRECTED RNA POLYMERASES III 80 KDA POLYPEPTIDE RNA POLYMERASE III SUBUNIT 5"/>
    <property type="match status" value="1"/>
</dbReference>
<dbReference type="EMBL" id="JAEFBK010000010">
    <property type="protein sequence ID" value="KAG7560086.1"/>
    <property type="molecule type" value="Genomic_DNA"/>
</dbReference>
<dbReference type="GO" id="GO:0005666">
    <property type="term" value="C:RNA polymerase III complex"/>
    <property type="evidence" value="ECO:0007669"/>
    <property type="project" value="TreeGrafter"/>
</dbReference>
<name>A0A8T1ZL64_9BRAS</name>
<sequence length="442" mass="50897">MEFDDEEDKPKEVTKTRRFAPGKSKPKPLDSAVTLSKIEHHVVDAKLPKVEPEVYTGSVKMEIGSKLNKEPETTEPELMEVDQIPLQEEEEEEEEDVVVREIDVFFNPSIEANTKLYVLQYPLRPSWRPYEMDQRCEQVRVNPSTSQTLTTTWKKPPTMDYAIGVLSGDKLHLNPVHAVAQLRPSFQCYSSKKKQPEAPEESVRTSEKLNKGVHASTDQKPNPEQNWVPLKYHGLQSEFCSKYLNGMMANGNSSIDFNMSSEVYINSLCHGGNSETKHSSKRVLTSLPIEERVKKLLCQGHPLFQYSVLKHYAPELSNEDFLRVIQQYAWLVQGLWTPKSELLKLEGPVKDFRNYVLMLFSKGSTINYSDIEATGHLREKRKTMLTVFAKERPLLCDWKFKEPTDVSFIKSYPEIAKEQASSFLESYGREAYVKDNPRRRKK</sequence>
<dbReference type="GO" id="GO:0042797">
    <property type="term" value="P:tRNA transcription by RNA polymerase III"/>
    <property type="evidence" value="ECO:0007669"/>
    <property type="project" value="TreeGrafter"/>
</dbReference>
<evidence type="ECO:0000313" key="2">
    <source>
        <dbReference type="EMBL" id="KAG7560086.1"/>
    </source>
</evidence>
<feature type="region of interest" description="Disordered" evidence="1">
    <location>
        <begin position="1"/>
        <end position="32"/>
    </location>
</feature>
<proteinExistence type="predicted"/>
<feature type="compositionally biased region" description="Polar residues" evidence="1">
    <location>
        <begin position="216"/>
        <end position="225"/>
    </location>
</feature>
<dbReference type="PANTHER" id="PTHR12069:SF0">
    <property type="entry name" value="DNA-DIRECTED RNA POLYMERASE III SUBUNIT RPC5"/>
    <property type="match status" value="1"/>
</dbReference>
<evidence type="ECO:0000256" key="1">
    <source>
        <dbReference type="SAM" id="MobiDB-lite"/>
    </source>
</evidence>
<feature type="compositionally biased region" description="Basic and acidic residues" evidence="1">
    <location>
        <begin position="194"/>
        <end position="210"/>
    </location>
</feature>
<organism evidence="2 3">
    <name type="scientific">Arabidopsis thaliana x Arabidopsis arenosa</name>
    <dbReference type="NCBI Taxonomy" id="1240361"/>
    <lineage>
        <taxon>Eukaryota</taxon>
        <taxon>Viridiplantae</taxon>
        <taxon>Streptophyta</taxon>
        <taxon>Embryophyta</taxon>
        <taxon>Tracheophyta</taxon>
        <taxon>Spermatophyta</taxon>
        <taxon>Magnoliopsida</taxon>
        <taxon>eudicotyledons</taxon>
        <taxon>Gunneridae</taxon>
        <taxon>Pentapetalae</taxon>
        <taxon>rosids</taxon>
        <taxon>malvids</taxon>
        <taxon>Brassicales</taxon>
        <taxon>Brassicaceae</taxon>
        <taxon>Camelineae</taxon>
        <taxon>Arabidopsis</taxon>
    </lineage>
</organism>
<protein>
    <submittedName>
        <fullName evidence="2">DNA-directed RNA polymerase III subunit Rpc5</fullName>
    </submittedName>
</protein>
<dbReference type="Proteomes" id="UP000694240">
    <property type="component" value="Chromosome 10"/>
</dbReference>